<evidence type="ECO:0000313" key="1">
    <source>
        <dbReference type="EMBL" id="PPQ95796.1"/>
    </source>
</evidence>
<organism evidence="1 2">
    <name type="scientific">Gymnopilus dilepis</name>
    <dbReference type="NCBI Taxonomy" id="231916"/>
    <lineage>
        <taxon>Eukaryota</taxon>
        <taxon>Fungi</taxon>
        <taxon>Dikarya</taxon>
        <taxon>Basidiomycota</taxon>
        <taxon>Agaricomycotina</taxon>
        <taxon>Agaricomycetes</taxon>
        <taxon>Agaricomycetidae</taxon>
        <taxon>Agaricales</taxon>
        <taxon>Agaricineae</taxon>
        <taxon>Hymenogastraceae</taxon>
        <taxon>Gymnopilus</taxon>
    </lineage>
</organism>
<proteinExistence type="predicted"/>
<dbReference type="Proteomes" id="UP000284706">
    <property type="component" value="Unassembled WGS sequence"/>
</dbReference>
<comment type="caution">
    <text evidence="1">The sequence shown here is derived from an EMBL/GenBank/DDBJ whole genome shotgun (WGS) entry which is preliminary data.</text>
</comment>
<dbReference type="InParanoid" id="A0A409XYH2"/>
<keyword evidence="2" id="KW-1185">Reference proteome</keyword>
<dbReference type="AlphaFoldDB" id="A0A409XYH2"/>
<reference evidence="1 2" key="1">
    <citation type="journal article" date="2018" name="Evol. Lett.">
        <title>Horizontal gene cluster transfer increased hallucinogenic mushroom diversity.</title>
        <authorList>
            <person name="Reynolds H.T."/>
            <person name="Vijayakumar V."/>
            <person name="Gluck-Thaler E."/>
            <person name="Korotkin H.B."/>
            <person name="Matheny P.B."/>
            <person name="Slot J.C."/>
        </authorList>
    </citation>
    <scope>NUCLEOTIDE SEQUENCE [LARGE SCALE GENOMIC DNA]</scope>
    <source>
        <strain evidence="1 2">SRW20</strain>
    </source>
</reference>
<sequence>MDVERAILIEFATDDDPTDLARFPVALRVPGVPAPTDGVERSGSTVGKLCTGIEILLLPAKDGIDVECRLALTEGTGTGVALGERERAGVFSLLVLMLLCRTVVLPLANEALEVDRGLEFEIELKTFLPLVEVDTEDDRAEDLRVDFEKRDDDSEGVMGAFVDIDETP</sequence>
<name>A0A409XYH2_9AGAR</name>
<protein>
    <submittedName>
        <fullName evidence="1">Uncharacterized protein</fullName>
    </submittedName>
</protein>
<accession>A0A409XYH2</accession>
<dbReference type="EMBL" id="NHYE01001413">
    <property type="protein sequence ID" value="PPQ95796.1"/>
    <property type="molecule type" value="Genomic_DNA"/>
</dbReference>
<evidence type="ECO:0000313" key="2">
    <source>
        <dbReference type="Proteomes" id="UP000284706"/>
    </source>
</evidence>
<gene>
    <name evidence="1" type="ORF">CVT26_015896</name>
</gene>